<keyword evidence="5 11" id="KW-0067">ATP-binding</keyword>
<dbReference type="InterPro" id="IPR003593">
    <property type="entry name" value="AAA+_ATPase"/>
</dbReference>
<dbReference type="RefSeq" id="WP_216826409.1">
    <property type="nucleotide sequence ID" value="NZ_CP031165.1"/>
</dbReference>
<dbReference type="PROSITE" id="PS00211">
    <property type="entry name" value="ABC_TRANSPORTER_1"/>
    <property type="match status" value="1"/>
</dbReference>
<evidence type="ECO:0000313" key="12">
    <source>
        <dbReference type="Proteomes" id="UP000264006"/>
    </source>
</evidence>
<evidence type="ECO:0000256" key="8">
    <source>
        <dbReference type="ARBA" id="ARBA00023251"/>
    </source>
</evidence>
<dbReference type="KEGG" id="euz:DVS28_a1067"/>
<evidence type="ECO:0000259" key="10">
    <source>
        <dbReference type="PROSITE" id="PS50893"/>
    </source>
</evidence>
<keyword evidence="4" id="KW-0547">Nucleotide-binding</keyword>
<organism evidence="11 12">
    <name type="scientific">Euzebya pacifica</name>
    <dbReference type="NCBI Taxonomy" id="1608957"/>
    <lineage>
        <taxon>Bacteria</taxon>
        <taxon>Bacillati</taxon>
        <taxon>Actinomycetota</taxon>
        <taxon>Nitriliruptoria</taxon>
        <taxon>Euzebyales</taxon>
    </lineage>
</organism>
<dbReference type="Gene3D" id="3.40.50.300">
    <property type="entry name" value="P-loop containing nucleotide triphosphate hydrolases"/>
    <property type="match status" value="1"/>
</dbReference>
<keyword evidence="2" id="KW-0813">Transport</keyword>
<dbReference type="InterPro" id="IPR017871">
    <property type="entry name" value="ABC_transporter-like_CS"/>
</dbReference>
<keyword evidence="7" id="KW-0472">Membrane</keyword>
<feature type="region of interest" description="Disordered" evidence="9">
    <location>
        <begin position="1"/>
        <end position="20"/>
    </location>
</feature>
<dbReference type="InterPro" id="IPR050763">
    <property type="entry name" value="ABC_transporter_ATP-binding"/>
</dbReference>
<dbReference type="SUPFAM" id="SSF52540">
    <property type="entry name" value="P-loop containing nucleoside triphosphate hydrolases"/>
    <property type="match status" value="1"/>
</dbReference>
<keyword evidence="6" id="KW-1278">Translocase</keyword>
<evidence type="ECO:0000256" key="6">
    <source>
        <dbReference type="ARBA" id="ARBA00022967"/>
    </source>
</evidence>
<dbReference type="FunFam" id="3.40.50.300:FF:000589">
    <property type="entry name" value="ABC transporter, ATP-binding subunit"/>
    <property type="match status" value="1"/>
</dbReference>
<dbReference type="EMBL" id="CP031165">
    <property type="protein sequence ID" value="AXV05768.1"/>
    <property type="molecule type" value="Genomic_DNA"/>
</dbReference>
<dbReference type="SMART" id="SM00382">
    <property type="entry name" value="AAA"/>
    <property type="match status" value="1"/>
</dbReference>
<dbReference type="GO" id="GO:0005524">
    <property type="term" value="F:ATP binding"/>
    <property type="evidence" value="ECO:0007669"/>
    <property type="project" value="UniProtKB-KW"/>
</dbReference>
<proteinExistence type="predicted"/>
<keyword evidence="3" id="KW-1003">Cell membrane</keyword>
<dbReference type="CDD" id="cd03230">
    <property type="entry name" value="ABC_DR_subfamily_A"/>
    <property type="match status" value="1"/>
</dbReference>
<dbReference type="GO" id="GO:0005886">
    <property type="term" value="C:plasma membrane"/>
    <property type="evidence" value="ECO:0007669"/>
    <property type="project" value="UniProtKB-SubCell"/>
</dbReference>
<evidence type="ECO:0000256" key="9">
    <source>
        <dbReference type="SAM" id="MobiDB-lite"/>
    </source>
</evidence>
<dbReference type="PROSITE" id="PS50893">
    <property type="entry name" value="ABC_TRANSPORTER_2"/>
    <property type="match status" value="1"/>
</dbReference>
<dbReference type="InterPro" id="IPR003439">
    <property type="entry name" value="ABC_transporter-like_ATP-bd"/>
</dbReference>
<dbReference type="Proteomes" id="UP000264006">
    <property type="component" value="Chromosome"/>
</dbReference>
<keyword evidence="8" id="KW-0046">Antibiotic resistance</keyword>
<gene>
    <name evidence="11" type="ORF">DVS28_a1067</name>
</gene>
<protein>
    <submittedName>
        <fullName evidence="11">ABC transporter, ATP-binding subunit</fullName>
    </submittedName>
</protein>
<reference evidence="11 12" key="1">
    <citation type="submission" date="2018-09" db="EMBL/GenBank/DDBJ databases">
        <title>Complete genome sequence of Euzebya sp. DY32-46 isolated from seawater of Pacific Ocean.</title>
        <authorList>
            <person name="Xu L."/>
            <person name="Wu Y.-H."/>
            <person name="Xu X.-W."/>
        </authorList>
    </citation>
    <scope>NUCLEOTIDE SEQUENCE [LARGE SCALE GENOMIC DNA]</scope>
    <source>
        <strain evidence="11 12">DY32-46</strain>
    </source>
</reference>
<evidence type="ECO:0000256" key="3">
    <source>
        <dbReference type="ARBA" id="ARBA00022475"/>
    </source>
</evidence>
<evidence type="ECO:0000256" key="4">
    <source>
        <dbReference type="ARBA" id="ARBA00022741"/>
    </source>
</evidence>
<evidence type="ECO:0000256" key="2">
    <source>
        <dbReference type="ARBA" id="ARBA00022448"/>
    </source>
</evidence>
<dbReference type="Pfam" id="PF00005">
    <property type="entry name" value="ABC_tran"/>
    <property type="match status" value="1"/>
</dbReference>
<dbReference type="GO" id="GO:0016887">
    <property type="term" value="F:ATP hydrolysis activity"/>
    <property type="evidence" value="ECO:0007669"/>
    <property type="project" value="InterPro"/>
</dbReference>
<dbReference type="PANTHER" id="PTHR42711">
    <property type="entry name" value="ABC TRANSPORTER ATP-BINDING PROTEIN"/>
    <property type="match status" value="1"/>
</dbReference>
<evidence type="ECO:0000256" key="5">
    <source>
        <dbReference type="ARBA" id="ARBA00022840"/>
    </source>
</evidence>
<comment type="subcellular location">
    <subcellularLocation>
        <location evidence="1">Cell membrane</location>
        <topology evidence="1">Peripheral membrane protein</topology>
    </subcellularLocation>
</comment>
<dbReference type="InterPro" id="IPR027417">
    <property type="entry name" value="P-loop_NTPase"/>
</dbReference>
<keyword evidence="12" id="KW-1185">Reference proteome</keyword>
<dbReference type="AlphaFoldDB" id="A0A346XU71"/>
<dbReference type="GO" id="GO:0046677">
    <property type="term" value="P:response to antibiotic"/>
    <property type="evidence" value="ECO:0007669"/>
    <property type="project" value="UniProtKB-KW"/>
</dbReference>
<dbReference type="PANTHER" id="PTHR42711:SF16">
    <property type="entry name" value="ABC TRANSPORTER ATP-BINDING PROTEIN"/>
    <property type="match status" value="1"/>
</dbReference>
<accession>A0A346XU71</accession>
<name>A0A346XU71_9ACTN</name>
<feature type="domain" description="ABC transporter" evidence="10">
    <location>
        <begin position="23"/>
        <end position="248"/>
    </location>
</feature>
<evidence type="ECO:0000313" key="11">
    <source>
        <dbReference type="EMBL" id="AXV05768.1"/>
    </source>
</evidence>
<evidence type="ECO:0000256" key="7">
    <source>
        <dbReference type="ARBA" id="ARBA00023136"/>
    </source>
</evidence>
<evidence type="ECO:0000256" key="1">
    <source>
        <dbReference type="ARBA" id="ARBA00004202"/>
    </source>
</evidence>
<sequence length="327" mass="35675">MTTRSMRMTAPDDTHPRPGPHAVEVRGLTKAYDGRTVVDDVTFTVEEGEIFAILGPNGAGKTTTVESIAGLRTPDAGRVRVCGQDPVAERGRVRDVLGVQLQESSFQDKLTAREIIDTFRGLYPDPLDTEQLLGQLGLDGVASTRYAKLSGGQQQRVSIAVALVGRPRVVILDELTTGLDPQARRETWGLVEDLRDSGVTVLLVTHFMEEAERLADRLALLDRGRLVAVDTPAGLVDGAGLEQQLRFSTTAQLDEDWIRRLPEVSGVNRVRDEFVVTGDERMLFSVVSLLAARDIVPGRLQVDQPTLDDAFVALAGRTLDDAQEVAR</sequence>